<protein>
    <submittedName>
        <fullName evidence="1">Helix-turn-helix domain-containing protein</fullName>
    </submittedName>
</protein>
<keyword evidence="2" id="KW-1185">Reference proteome</keyword>
<evidence type="ECO:0000313" key="2">
    <source>
        <dbReference type="Proteomes" id="UP001515943"/>
    </source>
</evidence>
<reference evidence="1 2" key="1">
    <citation type="submission" date="2019-08" db="EMBL/GenBank/DDBJ databases">
        <title>Lentzea from Indian Himalayas.</title>
        <authorList>
            <person name="Mandal S."/>
            <person name="Mallick Gupta A."/>
            <person name="Maiti P.K."/>
            <person name="Sarkar J."/>
            <person name="Mandal S."/>
        </authorList>
    </citation>
    <scope>NUCLEOTIDE SEQUENCE [LARGE SCALE GENOMIC DNA]</scope>
    <source>
        <strain evidence="1 2">PSKA42</strain>
    </source>
</reference>
<gene>
    <name evidence="1" type="ORF">FXN61_35525</name>
</gene>
<accession>A0ABX1FSI5</accession>
<dbReference type="InterPro" id="IPR036390">
    <property type="entry name" value="WH_DNA-bd_sf"/>
</dbReference>
<dbReference type="CDD" id="cd00090">
    <property type="entry name" value="HTH_ARSR"/>
    <property type="match status" value="1"/>
</dbReference>
<dbReference type="Proteomes" id="UP001515943">
    <property type="component" value="Unassembled WGS sequence"/>
</dbReference>
<sequence length="181" mass="19798">MNLSNGTVLGVELSPLRRSLLELLKSPASATQLAAALDLPRQRVNYHVRALEQAGLVELVEERQRRGCVERVLRARPGREIAADVQDQFAATHLVSVAEDTAREVGRMTAAAADAGKRLLTFTVETTVRFGAPGDIHEFTSDLAEAVRQIALKYDTESGRPYRVVAMGHPGVADDLQSERR</sequence>
<name>A0ABX1FSI5_9PSEU</name>
<dbReference type="InterPro" id="IPR036388">
    <property type="entry name" value="WH-like_DNA-bd_sf"/>
</dbReference>
<dbReference type="EMBL" id="VSRL01000197">
    <property type="protein sequence ID" value="NKE61789.1"/>
    <property type="molecule type" value="Genomic_DNA"/>
</dbReference>
<dbReference type="Pfam" id="PF12840">
    <property type="entry name" value="HTH_20"/>
    <property type="match status" value="1"/>
</dbReference>
<proteinExistence type="predicted"/>
<evidence type="ECO:0000313" key="1">
    <source>
        <dbReference type="EMBL" id="NKE61789.1"/>
    </source>
</evidence>
<dbReference type="Gene3D" id="1.10.10.10">
    <property type="entry name" value="Winged helix-like DNA-binding domain superfamily/Winged helix DNA-binding domain"/>
    <property type="match status" value="1"/>
</dbReference>
<dbReference type="SUPFAM" id="SSF46785">
    <property type="entry name" value="Winged helix' DNA-binding domain"/>
    <property type="match status" value="1"/>
</dbReference>
<comment type="caution">
    <text evidence="1">The sequence shown here is derived from an EMBL/GenBank/DDBJ whole genome shotgun (WGS) entry which is preliminary data.</text>
</comment>
<organism evidence="1 2">
    <name type="scientific">Lentzea indica</name>
    <dbReference type="NCBI Taxonomy" id="2604800"/>
    <lineage>
        <taxon>Bacteria</taxon>
        <taxon>Bacillati</taxon>
        <taxon>Actinomycetota</taxon>
        <taxon>Actinomycetes</taxon>
        <taxon>Pseudonocardiales</taxon>
        <taxon>Pseudonocardiaceae</taxon>
        <taxon>Lentzea</taxon>
    </lineage>
</organism>
<dbReference type="InterPro" id="IPR011991">
    <property type="entry name" value="ArsR-like_HTH"/>
</dbReference>